<accession>A0ABQ1TSM9</accession>
<proteinExistence type="predicted"/>
<gene>
    <name evidence="1" type="ORF">GCM10008027_27190</name>
</gene>
<keyword evidence="2" id="KW-1185">Reference proteome</keyword>
<evidence type="ECO:0000313" key="2">
    <source>
        <dbReference type="Proteomes" id="UP000638462"/>
    </source>
</evidence>
<evidence type="ECO:0000313" key="1">
    <source>
        <dbReference type="EMBL" id="GGF00857.1"/>
    </source>
</evidence>
<sequence>MEATNETLEVEFNFKIYDGMIKSFVHTLDNQVELEFRKAAFENAWQYLTKDYSNKDMFIEKVLEKLHPETGKKDLREICLNFEITNRECFNSYDLGTEIYKIGEKTEILDTFEPCFRNNLSFCYSRGSKQLEVRYPVSIRNFIDILNFIEEHSKGTRNKNKLINYLVFYIEPRIIKKLSFNDEIKNHPVFPYLPS</sequence>
<reference evidence="2" key="1">
    <citation type="journal article" date="2019" name="Int. J. Syst. Evol. Microbiol.">
        <title>The Global Catalogue of Microorganisms (GCM) 10K type strain sequencing project: providing services to taxonomists for standard genome sequencing and annotation.</title>
        <authorList>
            <consortium name="The Broad Institute Genomics Platform"/>
            <consortium name="The Broad Institute Genome Sequencing Center for Infectious Disease"/>
            <person name="Wu L."/>
            <person name="Ma J."/>
        </authorList>
    </citation>
    <scope>NUCLEOTIDE SEQUENCE [LARGE SCALE GENOMIC DNA]</scope>
    <source>
        <strain evidence="2">CGMCC 1.15394</strain>
    </source>
</reference>
<name>A0ABQ1TSM9_9GAMM</name>
<organism evidence="1 2">
    <name type="scientific">Pseudoalteromonas gelatinilytica</name>
    <dbReference type="NCBI Taxonomy" id="1703256"/>
    <lineage>
        <taxon>Bacteria</taxon>
        <taxon>Pseudomonadati</taxon>
        <taxon>Pseudomonadota</taxon>
        <taxon>Gammaproteobacteria</taxon>
        <taxon>Alteromonadales</taxon>
        <taxon>Pseudoalteromonadaceae</taxon>
        <taxon>Pseudoalteromonas</taxon>
    </lineage>
</organism>
<dbReference type="EMBL" id="BMIT01000010">
    <property type="protein sequence ID" value="GGF00857.1"/>
    <property type="molecule type" value="Genomic_DNA"/>
</dbReference>
<protein>
    <submittedName>
        <fullName evidence="1">Uncharacterized protein</fullName>
    </submittedName>
</protein>
<dbReference type="Proteomes" id="UP000638462">
    <property type="component" value="Unassembled WGS sequence"/>
</dbReference>
<comment type="caution">
    <text evidence="1">The sequence shown here is derived from an EMBL/GenBank/DDBJ whole genome shotgun (WGS) entry which is preliminary data.</text>
</comment>